<feature type="region of interest" description="Disordered" evidence="1">
    <location>
        <begin position="1"/>
        <end position="22"/>
    </location>
</feature>
<keyword evidence="4" id="KW-1185">Reference proteome</keyword>
<organism evidence="3 4">
    <name type="scientific">Phytophthora rubi</name>
    <dbReference type="NCBI Taxonomy" id="129364"/>
    <lineage>
        <taxon>Eukaryota</taxon>
        <taxon>Sar</taxon>
        <taxon>Stramenopiles</taxon>
        <taxon>Oomycota</taxon>
        <taxon>Peronosporomycetes</taxon>
        <taxon>Peronosporales</taxon>
        <taxon>Peronosporaceae</taxon>
        <taxon>Phytophthora</taxon>
    </lineage>
</organism>
<reference evidence="3 4" key="1">
    <citation type="submission" date="2018-08" db="EMBL/GenBank/DDBJ databases">
        <title>Genomic investigation of the strawberry pathogen Phytophthora fragariae indicates pathogenicity is determined by transcriptional variation in three key races.</title>
        <authorList>
            <person name="Adams T.M."/>
            <person name="Armitage A.D."/>
            <person name="Sobczyk M.K."/>
            <person name="Bates H.J."/>
            <person name="Dunwell J.M."/>
            <person name="Nellist C.F."/>
            <person name="Harrison R.J."/>
        </authorList>
    </citation>
    <scope>NUCLEOTIDE SEQUENCE [LARGE SCALE GENOMIC DNA]</scope>
    <source>
        <strain evidence="2 5">SCRP324</strain>
        <strain evidence="3 4">SCRP333</strain>
    </source>
</reference>
<evidence type="ECO:0000313" key="4">
    <source>
        <dbReference type="Proteomes" id="UP000434957"/>
    </source>
</evidence>
<evidence type="ECO:0000256" key="1">
    <source>
        <dbReference type="SAM" id="MobiDB-lite"/>
    </source>
</evidence>
<dbReference type="EMBL" id="QXFU01000017">
    <property type="protein sequence ID" value="KAE9048021.1"/>
    <property type="molecule type" value="Genomic_DNA"/>
</dbReference>
<proteinExistence type="predicted"/>
<evidence type="ECO:0000313" key="5">
    <source>
        <dbReference type="Proteomes" id="UP000435112"/>
    </source>
</evidence>
<dbReference type="Proteomes" id="UP000435112">
    <property type="component" value="Unassembled WGS sequence"/>
</dbReference>
<dbReference type="Proteomes" id="UP000434957">
    <property type="component" value="Unassembled WGS sequence"/>
</dbReference>
<evidence type="ECO:0000313" key="3">
    <source>
        <dbReference type="EMBL" id="KAE9359326.1"/>
    </source>
</evidence>
<dbReference type="AlphaFoldDB" id="A0A6A4G3L2"/>
<name>A0A6A4G3L2_9STRA</name>
<sequence>MDGEKGEVGEDSVDDAAARTAKTKESAGCWRVCMVWHGLTRAHDASPVAEDLKAAKRRCRRDDQVPDSRT</sequence>
<protein>
    <submittedName>
        <fullName evidence="3">Uncharacterized protein</fullName>
    </submittedName>
</protein>
<comment type="caution">
    <text evidence="3">The sequence shown here is derived from an EMBL/GenBank/DDBJ whole genome shotgun (WGS) entry which is preliminary data.</text>
</comment>
<evidence type="ECO:0000313" key="2">
    <source>
        <dbReference type="EMBL" id="KAE9048021.1"/>
    </source>
</evidence>
<gene>
    <name evidence="2" type="ORF">PR002_g689</name>
    <name evidence="3" type="ORF">PR003_g815</name>
</gene>
<dbReference type="EMBL" id="QXFT01000019">
    <property type="protein sequence ID" value="KAE9359326.1"/>
    <property type="molecule type" value="Genomic_DNA"/>
</dbReference>
<accession>A0A6A4G3L2</accession>